<dbReference type="PRINTS" id="PR00032">
    <property type="entry name" value="HTHARAC"/>
</dbReference>
<keyword evidence="2" id="KW-0238">DNA-binding</keyword>
<dbReference type="PANTHER" id="PTHR46796:SF6">
    <property type="entry name" value="ARAC SUBFAMILY"/>
    <property type="match status" value="1"/>
</dbReference>
<dbReference type="InterPro" id="IPR035418">
    <property type="entry name" value="AraC-bd_2"/>
</dbReference>
<dbReference type="PROSITE" id="PS01124">
    <property type="entry name" value="HTH_ARAC_FAMILY_2"/>
    <property type="match status" value="1"/>
</dbReference>
<dbReference type="GO" id="GO:0043565">
    <property type="term" value="F:sequence-specific DNA binding"/>
    <property type="evidence" value="ECO:0007669"/>
    <property type="project" value="InterPro"/>
</dbReference>
<protein>
    <submittedName>
        <fullName evidence="5">Transcriptional activator NphR</fullName>
    </submittedName>
</protein>
<dbReference type="RefSeq" id="WP_171334437.1">
    <property type="nucleotide sequence ID" value="NZ_OOGT01000047.1"/>
</dbReference>
<accession>A0A2U3MXQ7</accession>
<gene>
    <name evidence="5" type="primary">nphR_1</name>
    <name evidence="5" type="ORF">KPC_1396</name>
</gene>
<reference evidence="6" key="1">
    <citation type="submission" date="2018-03" db="EMBL/GenBank/DDBJ databases">
        <authorList>
            <person name="Blom J."/>
        </authorList>
    </citation>
    <scope>NUCLEOTIDE SEQUENCE [LARGE SCALE GENOMIC DNA]</scope>
    <source>
        <strain evidence="6">KPC-SM-21</strain>
    </source>
</reference>
<keyword evidence="3" id="KW-0804">Transcription</keyword>
<dbReference type="AlphaFoldDB" id="A0A2U3MXQ7"/>
<dbReference type="SUPFAM" id="SSF46689">
    <property type="entry name" value="Homeodomain-like"/>
    <property type="match status" value="1"/>
</dbReference>
<dbReference type="InParanoid" id="A0A2U3MXQ7"/>
<evidence type="ECO:0000313" key="5">
    <source>
        <dbReference type="EMBL" id="SPL70218.1"/>
    </source>
</evidence>
<evidence type="ECO:0000256" key="3">
    <source>
        <dbReference type="ARBA" id="ARBA00023163"/>
    </source>
</evidence>
<name>A0A2U3MXQ7_9GAMM</name>
<dbReference type="Pfam" id="PF12833">
    <property type="entry name" value="HTH_18"/>
    <property type="match status" value="1"/>
</dbReference>
<dbReference type="Proteomes" id="UP000245974">
    <property type="component" value="Unassembled WGS sequence"/>
</dbReference>
<keyword evidence="6" id="KW-1185">Reference proteome</keyword>
<evidence type="ECO:0000259" key="4">
    <source>
        <dbReference type="PROSITE" id="PS01124"/>
    </source>
</evidence>
<dbReference type="Pfam" id="PF14525">
    <property type="entry name" value="AraC_binding_2"/>
    <property type="match status" value="1"/>
</dbReference>
<dbReference type="InterPro" id="IPR018060">
    <property type="entry name" value="HTH_AraC"/>
</dbReference>
<sequence>MLNFDTRTVPLNQQHDYWQEAISQVFVPLNCNLPTENPFLGVLETKQWTNLRLVAVKGQTQHVERNWHKIRKDTHDQILMSILLSGNMGINQNGRETMIQQGQFSFYDAYQPYDLHLNGSFDQLVLMIPRSIFQDRFGRIEILSARSFGKDHPLQRLVLNFSESLLSLPHELSLGLQDTLLDQYLDLLGCIVADTGQNQIEKPSKSTTLLQIKNLILQQISNSDLSIHDVAYHLQISTRYVSKLFQQEHTTFGRYLLENRLKQCKKLLCHPSFYPRSISELAIQVGFNDMSYFSREFKKYFGMSPKEMKKEHNLSKF</sequence>
<dbReference type="Gene3D" id="1.10.10.60">
    <property type="entry name" value="Homeodomain-like"/>
    <property type="match status" value="1"/>
</dbReference>
<dbReference type="GO" id="GO:0003700">
    <property type="term" value="F:DNA-binding transcription factor activity"/>
    <property type="evidence" value="ECO:0007669"/>
    <property type="project" value="InterPro"/>
</dbReference>
<proteinExistence type="predicted"/>
<evidence type="ECO:0000313" key="6">
    <source>
        <dbReference type="Proteomes" id="UP000245974"/>
    </source>
</evidence>
<evidence type="ECO:0000256" key="2">
    <source>
        <dbReference type="ARBA" id="ARBA00023125"/>
    </source>
</evidence>
<dbReference type="SMART" id="SM00342">
    <property type="entry name" value="HTH_ARAC"/>
    <property type="match status" value="1"/>
</dbReference>
<evidence type="ECO:0000256" key="1">
    <source>
        <dbReference type="ARBA" id="ARBA00023015"/>
    </source>
</evidence>
<keyword evidence="1" id="KW-0805">Transcription regulation</keyword>
<feature type="domain" description="HTH araC/xylS-type" evidence="4">
    <location>
        <begin position="210"/>
        <end position="311"/>
    </location>
</feature>
<dbReference type="InterPro" id="IPR050204">
    <property type="entry name" value="AraC_XylS_family_regulators"/>
</dbReference>
<dbReference type="FunCoup" id="A0A2U3MXQ7">
    <property type="interactions" value="30"/>
</dbReference>
<dbReference type="PANTHER" id="PTHR46796">
    <property type="entry name" value="HTH-TYPE TRANSCRIPTIONAL ACTIVATOR RHAS-RELATED"/>
    <property type="match status" value="1"/>
</dbReference>
<dbReference type="InterPro" id="IPR009057">
    <property type="entry name" value="Homeodomain-like_sf"/>
</dbReference>
<dbReference type="InterPro" id="IPR020449">
    <property type="entry name" value="Tscrpt_reg_AraC-type_HTH"/>
</dbReference>
<dbReference type="EMBL" id="OOGT01000047">
    <property type="protein sequence ID" value="SPL70218.1"/>
    <property type="molecule type" value="Genomic_DNA"/>
</dbReference>
<organism evidence="5 6">
    <name type="scientific">Acinetobacter stercoris</name>
    <dbReference type="NCBI Taxonomy" id="2126983"/>
    <lineage>
        <taxon>Bacteria</taxon>
        <taxon>Pseudomonadati</taxon>
        <taxon>Pseudomonadota</taxon>
        <taxon>Gammaproteobacteria</taxon>
        <taxon>Moraxellales</taxon>
        <taxon>Moraxellaceae</taxon>
        <taxon>Acinetobacter</taxon>
    </lineage>
</organism>